<reference evidence="2 3" key="1">
    <citation type="journal article" date="2017" name="MBio">
        <title>Type VI secretion-mediated competition in the bee gut microbiome.</title>
        <authorList>
            <person name="Steele M.I."/>
            <person name="Kwong W.K."/>
            <person name="Powell J.E."/>
            <person name="Whiteley M."/>
            <person name="Moran N.A."/>
        </authorList>
    </citation>
    <scope>NUCLEOTIDE SEQUENCE [LARGE SCALE GENOMIC DNA]</scope>
    <source>
        <strain evidence="2 3">Nev3CBA3</strain>
    </source>
</reference>
<dbReference type="AlphaFoldDB" id="A0A2N9XVK1"/>
<keyword evidence="1" id="KW-1133">Transmembrane helix</keyword>
<proteinExistence type="predicted"/>
<evidence type="ECO:0000256" key="1">
    <source>
        <dbReference type="SAM" id="Phobius"/>
    </source>
</evidence>
<keyword evidence="1" id="KW-0812">Transmembrane</keyword>
<keyword evidence="1" id="KW-0472">Membrane</keyword>
<comment type="caution">
    <text evidence="2">The sequence shown here is derived from an EMBL/GenBank/DDBJ whole genome shotgun (WGS) entry which is preliminary data.</text>
</comment>
<accession>A0A2N9XVK1</accession>
<protein>
    <submittedName>
        <fullName evidence="2">Uncharacterized protein</fullName>
    </submittedName>
</protein>
<sequence length="205" mass="24558">MIIKNKLMIIIKIISLCLLLCFSLTTFWYYIYRVKVDVDFCRQQLAKTDINKDFFDFIDQQAINATNPLLWETIEHRDEIFQFSITQKMRKDPVTYLGDVLKVISSSKYDENQKMSAIFPMKYLSVKHYLCVMDTTNKAYEQGIINKRLLQEVISPDPYYGIISYFWWLPDWQERFKKHADQLYSQEYIQFILTGGQFELFPLKS</sequence>
<name>A0A2N9XVK1_9NEIS</name>
<feature type="transmembrane region" description="Helical" evidence="1">
    <location>
        <begin position="7"/>
        <end position="31"/>
    </location>
</feature>
<dbReference type="RefSeq" id="WP_100138070.1">
    <property type="nucleotide sequence ID" value="NZ_MEIS01000122.1"/>
</dbReference>
<gene>
    <name evidence="2" type="ORF">BHC49_10530</name>
</gene>
<dbReference type="EMBL" id="MEIS01000122">
    <property type="protein sequence ID" value="PIT53591.1"/>
    <property type="molecule type" value="Genomic_DNA"/>
</dbReference>
<organism evidence="2 3">
    <name type="scientific">Snodgrassella alvi</name>
    <dbReference type="NCBI Taxonomy" id="1196083"/>
    <lineage>
        <taxon>Bacteria</taxon>
        <taxon>Pseudomonadati</taxon>
        <taxon>Pseudomonadota</taxon>
        <taxon>Betaproteobacteria</taxon>
        <taxon>Neisseriales</taxon>
        <taxon>Neisseriaceae</taxon>
        <taxon>Snodgrassella</taxon>
    </lineage>
</organism>
<dbReference type="Proteomes" id="UP000229434">
    <property type="component" value="Unassembled WGS sequence"/>
</dbReference>
<evidence type="ECO:0000313" key="2">
    <source>
        <dbReference type="EMBL" id="PIT53591.1"/>
    </source>
</evidence>
<evidence type="ECO:0000313" key="3">
    <source>
        <dbReference type="Proteomes" id="UP000229434"/>
    </source>
</evidence>